<name>H5XKR7_9PSEU</name>
<feature type="domain" description="Peptidase M50" evidence="13">
    <location>
        <begin position="135"/>
        <end position="193"/>
    </location>
</feature>
<keyword evidence="7" id="KW-0378">Hydrolase</keyword>
<keyword evidence="4 14" id="KW-0645">Protease</keyword>
<feature type="transmembrane region" description="Helical" evidence="12">
    <location>
        <begin position="106"/>
        <end position="130"/>
    </location>
</feature>
<sequence>MACRSLGSAGGVRLDVHASAAVTVVVLTSVLALGLLPVTAPAQPAALYWLGGLAVAVGFFASVVLHELAHAVTALRYGVATRRVVLWLLGGTAEQETFPPGPRADAVIAVAGPVASAGVGLACWAVVLAFEPLLSATALASLLWLGLANLAFAVFALLPGAPLDGGRLVRAAVWSRTRDRDRADRVARRCGRVLGGVLMACGAAAVVLFGQFVAIWGAVAGWVLLSTRTVEATAAGADTVTP</sequence>
<evidence type="ECO:0000256" key="3">
    <source>
        <dbReference type="ARBA" id="ARBA00007931"/>
    </source>
</evidence>
<dbReference type="GO" id="GO:0008237">
    <property type="term" value="F:metallopeptidase activity"/>
    <property type="evidence" value="ECO:0007669"/>
    <property type="project" value="UniProtKB-KW"/>
</dbReference>
<keyword evidence="15" id="KW-1185">Reference proteome</keyword>
<protein>
    <submittedName>
        <fullName evidence="14">Zn-dependent protease</fullName>
    </submittedName>
</protein>
<feature type="transmembrane region" description="Helical" evidence="12">
    <location>
        <begin position="46"/>
        <end position="66"/>
    </location>
</feature>
<accession>H5XKR7</accession>
<evidence type="ECO:0000256" key="5">
    <source>
        <dbReference type="ARBA" id="ARBA00022692"/>
    </source>
</evidence>
<feature type="transmembrane region" description="Helical" evidence="12">
    <location>
        <begin position="20"/>
        <end position="40"/>
    </location>
</feature>
<proteinExistence type="inferred from homology"/>
<dbReference type="GO" id="GO:0006508">
    <property type="term" value="P:proteolysis"/>
    <property type="evidence" value="ECO:0007669"/>
    <property type="project" value="UniProtKB-KW"/>
</dbReference>
<dbReference type="AlphaFoldDB" id="H5XKR7"/>
<reference evidence="14 15" key="1">
    <citation type="submission" date="2011-11" db="EMBL/GenBank/DDBJ databases">
        <title>The Noncontiguous Finished sequence of Saccharomonospora cyanea NA-134.</title>
        <authorList>
            <consortium name="US DOE Joint Genome Institute"/>
            <person name="Lucas S."/>
            <person name="Han J."/>
            <person name="Lapidus A."/>
            <person name="Cheng J.-F."/>
            <person name="Goodwin L."/>
            <person name="Pitluck S."/>
            <person name="Peters L."/>
            <person name="Ovchinnikova G."/>
            <person name="Lu M."/>
            <person name="Detter J.C."/>
            <person name="Han C."/>
            <person name="Tapia R."/>
            <person name="Land M."/>
            <person name="Hauser L."/>
            <person name="Kyrpides N."/>
            <person name="Ivanova N."/>
            <person name="Pagani I."/>
            <person name="Brambilla E.-M."/>
            <person name="Klenk H.-P."/>
            <person name="Woyke T."/>
        </authorList>
    </citation>
    <scope>NUCLEOTIDE SEQUENCE [LARGE SCALE GENOMIC DNA]</scope>
    <source>
        <strain evidence="14 15">NA-134</strain>
    </source>
</reference>
<evidence type="ECO:0000256" key="10">
    <source>
        <dbReference type="ARBA" id="ARBA00023049"/>
    </source>
</evidence>
<keyword evidence="5 12" id="KW-0812">Transmembrane</keyword>
<dbReference type="Proteomes" id="UP000002791">
    <property type="component" value="Chromosome"/>
</dbReference>
<comment type="similarity">
    <text evidence="3">Belongs to the peptidase M50B family.</text>
</comment>
<dbReference type="InterPro" id="IPR008915">
    <property type="entry name" value="Peptidase_M50"/>
</dbReference>
<dbReference type="OrthoDB" id="9781963at2"/>
<evidence type="ECO:0000256" key="4">
    <source>
        <dbReference type="ARBA" id="ARBA00022670"/>
    </source>
</evidence>
<keyword evidence="8" id="KW-0862">Zinc</keyword>
<keyword evidence="6" id="KW-0479">Metal-binding</keyword>
<evidence type="ECO:0000256" key="7">
    <source>
        <dbReference type="ARBA" id="ARBA00022801"/>
    </source>
</evidence>
<gene>
    <name evidence="14" type="ORF">SaccyDRAFT_3073</name>
</gene>
<evidence type="ECO:0000256" key="9">
    <source>
        <dbReference type="ARBA" id="ARBA00022989"/>
    </source>
</evidence>
<evidence type="ECO:0000256" key="12">
    <source>
        <dbReference type="SAM" id="Phobius"/>
    </source>
</evidence>
<dbReference type="EMBL" id="CM001440">
    <property type="protein sequence ID" value="EHR61912.1"/>
    <property type="molecule type" value="Genomic_DNA"/>
</dbReference>
<evidence type="ECO:0000313" key="14">
    <source>
        <dbReference type="EMBL" id="EHR61912.1"/>
    </source>
</evidence>
<evidence type="ECO:0000256" key="11">
    <source>
        <dbReference type="ARBA" id="ARBA00023136"/>
    </source>
</evidence>
<dbReference type="eggNOG" id="COG1994">
    <property type="taxonomic scope" value="Bacteria"/>
</dbReference>
<feature type="domain" description="Peptidase M50" evidence="13">
    <location>
        <begin position="55"/>
        <end position="130"/>
    </location>
</feature>
<dbReference type="Pfam" id="PF02163">
    <property type="entry name" value="Peptidase_M50"/>
    <property type="match status" value="2"/>
</dbReference>
<dbReference type="HOGENOM" id="CLU_080388_0_0_11"/>
<evidence type="ECO:0000313" key="15">
    <source>
        <dbReference type="Proteomes" id="UP000002791"/>
    </source>
</evidence>
<feature type="transmembrane region" description="Helical" evidence="12">
    <location>
        <begin position="193"/>
        <end position="219"/>
    </location>
</feature>
<dbReference type="GO" id="GO:0046872">
    <property type="term" value="F:metal ion binding"/>
    <property type="evidence" value="ECO:0007669"/>
    <property type="project" value="UniProtKB-KW"/>
</dbReference>
<evidence type="ECO:0000256" key="8">
    <source>
        <dbReference type="ARBA" id="ARBA00022833"/>
    </source>
</evidence>
<dbReference type="PANTHER" id="PTHR39188:SF3">
    <property type="entry name" value="STAGE IV SPORULATION PROTEIN FB"/>
    <property type="match status" value="1"/>
</dbReference>
<keyword evidence="10" id="KW-0482">Metalloprotease</keyword>
<evidence type="ECO:0000259" key="13">
    <source>
        <dbReference type="Pfam" id="PF02163"/>
    </source>
</evidence>
<evidence type="ECO:0000256" key="6">
    <source>
        <dbReference type="ARBA" id="ARBA00022723"/>
    </source>
</evidence>
<dbReference type="PANTHER" id="PTHR39188">
    <property type="entry name" value="MEMBRANE-ASSOCIATED ZINC METALLOPROTEASE M50B"/>
    <property type="match status" value="1"/>
</dbReference>
<organism evidence="14 15">
    <name type="scientific">Saccharomonospora cyanea NA-134</name>
    <dbReference type="NCBI Taxonomy" id="882082"/>
    <lineage>
        <taxon>Bacteria</taxon>
        <taxon>Bacillati</taxon>
        <taxon>Actinomycetota</taxon>
        <taxon>Actinomycetes</taxon>
        <taxon>Pseudonocardiales</taxon>
        <taxon>Pseudonocardiaceae</taxon>
        <taxon>Saccharomonospora</taxon>
    </lineage>
</organism>
<evidence type="ECO:0000256" key="1">
    <source>
        <dbReference type="ARBA" id="ARBA00001947"/>
    </source>
</evidence>
<comment type="cofactor">
    <cofactor evidence="1">
        <name>Zn(2+)</name>
        <dbReference type="ChEBI" id="CHEBI:29105"/>
    </cofactor>
</comment>
<feature type="transmembrane region" description="Helical" evidence="12">
    <location>
        <begin position="136"/>
        <end position="158"/>
    </location>
</feature>
<dbReference type="STRING" id="882082.SaccyDRAFT_3073"/>
<dbReference type="RefSeq" id="WP_005457331.1">
    <property type="nucleotide sequence ID" value="NZ_CM001440.1"/>
</dbReference>
<keyword evidence="9 12" id="KW-1133">Transmembrane helix</keyword>
<comment type="subcellular location">
    <subcellularLocation>
        <location evidence="2">Membrane</location>
        <topology evidence="2">Multi-pass membrane protein</topology>
    </subcellularLocation>
</comment>
<keyword evidence="11 12" id="KW-0472">Membrane</keyword>
<evidence type="ECO:0000256" key="2">
    <source>
        <dbReference type="ARBA" id="ARBA00004141"/>
    </source>
</evidence>
<dbReference type="GO" id="GO:0016020">
    <property type="term" value="C:membrane"/>
    <property type="evidence" value="ECO:0007669"/>
    <property type="project" value="UniProtKB-SubCell"/>
</dbReference>